<evidence type="ECO:0000313" key="5">
    <source>
        <dbReference type="Proteomes" id="UP000694251"/>
    </source>
</evidence>
<reference evidence="4 5" key="1">
    <citation type="submission" date="2020-12" db="EMBL/GenBank/DDBJ databases">
        <title>Concerted genomic and epigenomic changes stabilize Arabidopsis allopolyploids.</title>
        <authorList>
            <person name="Chen Z."/>
        </authorList>
    </citation>
    <scope>NUCLEOTIDE SEQUENCE [LARGE SCALE GENOMIC DNA]</scope>
    <source>
        <strain evidence="4">As9502</strain>
        <tissue evidence="4">Leaf</tissue>
    </source>
</reference>
<accession>A0A8T2CC98</accession>
<dbReference type="PANTHER" id="PTHR23160:SF3">
    <property type="entry name" value="SYNAPTONEMAL COMPLEX PROTEIN 1-RELATED"/>
    <property type="match status" value="1"/>
</dbReference>
<feature type="coiled-coil region" evidence="2">
    <location>
        <begin position="661"/>
        <end position="725"/>
    </location>
</feature>
<evidence type="ECO:0000256" key="2">
    <source>
        <dbReference type="SAM" id="Coils"/>
    </source>
</evidence>
<evidence type="ECO:0000256" key="1">
    <source>
        <dbReference type="ARBA" id="ARBA00023054"/>
    </source>
</evidence>
<feature type="coiled-coil region" evidence="2">
    <location>
        <begin position="111"/>
        <end position="208"/>
    </location>
</feature>
<dbReference type="Proteomes" id="UP000694251">
    <property type="component" value="Chromosome 6"/>
</dbReference>
<feature type="coiled-coil region" evidence="2">
    <location>
        <begin position="237"/>
        <end position="271"/>
    </location>
</feature>
<name>A0A8T2CC98_ARASU</name>
<evidence type="ECO:0008006" key="6">
    <source>
        <dbReference type="Google" id="ProtNLM"/>
    </source>
</evidence>
<protein>
    <recommendedName>
        <fullName evidence="6">Synaptonemal complex protein 1</fullName>
    </recommendedName>
</protein>
<gene>
    <name evidence="4" type="ORF">ISN44_As06g022390</name>
</gene>
<keyword evidence="5" id="KW-1185">Reference proteome</keyword>
<sequence length="900" mass="103853">MSRLLRYKHHRQVRVSGDEELGSTPIVVWIGEDVLLLQSSASGFRLLRKFLEFETHCRETGEGSGGYENRSRTGGILEAILFSSYIICVYELKFDGCACENCKLKKSMEHVYALEEKLQNAFNENAKLRVRQKEDEKLWRGLESKFSSTKTLCDQLTETLQHLASQVQDAEKDKGFFETKFSTSSEAIDSLNQQMRDMSLRLVAARKKSQAEIRNWRSSNSRNNRRKCSIKLNDAVITKLEATAAERKLNIENLNAKLEKLHLELTTKEHEVKHLVSIQEKLEKEKTSVQLSADELFEKLVSSEQEVKKLDEFVHYLVAELTELDKKNLSFKENFDKLSGLYDTHFMLLRKDRDLASDRAQRSFEQLQGEYSSITAQKEALESTSNELSEKIVVLQNDRESLISQLSGVRCSASQTIDKLESEAKGLVLKNAETESVISKLKEEIETLLESVRTSEDKKQELSLKLSSLEMESKEKYETLQADAHRQVGELETLQKESESHQLQADLLAKEVNQLQTVIEEKGNLILQCNENEKNLNQQIIKDKELLATAETKLVDAKKQYDLMLESKQLELSRHLKELSQRNDQAINDIRRKYDVEKQEIINSEKDKVENIIKELSTKYDKELSDCKEESKRQLLTIQEEHSSLILSIRKEHESKELNLKAKYDQELRQNQIQAENELKERITALKSEHDAQLKAFKCQYEDDRKKLQEELDLQRKKEERQRALVQLQWKVMSDNPPEEQEVNSNKDYSLSSMKVKESRLGGNKRSEHITVRTENDDEQDSPYVKAKVTTVSNILKKAKNVNTGSVMSIPNPKHHSKVTHREYDVETNNGRIPKRRKTRNTTMFQEPQRRSTRLTPKLMTPKSIAKETAMAGHPRSANIGDLFSEGSLNPYADDPYAFD</sequence>
<dbReference type="PANTHER" id="PTHR23160">
    <property type="entry name" value="SYNAPTONEMAL COMPLEX PROTEIN-RELATED"/>
    <property type="match status" value="1"/>
</dbReference>
<dbReference type="EMBL" id="JAEFBJ010000006">
    <property type="protein sequence ID" value="KAG7597928.1"/>
    <property type="molecule type" value="Genomic_DNA"/>
</dbReference>
<evidence type="ECO:0000313" key="4">
    <source>
        <dbReference type="EMBL" id="KAG7597928.1"/>
    </source>
</evidence>
<proteinExistence type="predicted"/>
<organism evidence="4 5">
    <name type="scientific">Arabidopsis suecica</name>
    <name type="common">Swedish thale-cress</name>
    <name type="synonym">Cardaminopsis suecica</name>
    <dbReference type="NCBI Taxonomy" id="45249"/>
    <lineage>
        <taxon>Eukaryota</taxon>
        <taxon>Viridiplantae</taxon>
        <taxon>Streptophyta</taxon>
        <taxon>Embryophyta</taxon>
        <taxon>Tracheophyta</taxon>
        <taxon>Spermatophyta</taxon>
        <taxon>Magnoliopsida</taxon>
        <taxon>eudicotyledons</taxon>
        <taxon>Gunneridae</taxon>
        <taxon>Pentapetalae</taxon>
        <taxon>rosids</taxon>
        <taxon>malvids</taxon>
        <taxon>Brassicales</taxon>
        <taxon>Brassicaceae</taxon>
        <taxon>Camelineae</taxon>
        <taxon>Arabidopsis</taxon>
    </lineage>
</organism>
<comment type="caution">
    <text evidence="4">The sequence shown here is derived from an EMBL/GenBank/DDBJ whole genome shotgun (WGS) entry which is preliminary data.</text>
</comment>
<feature type="coiled-coil region" evidence="2">
    <location>
        <begin position="364"/>
        <end position="511"/>
    </location>
</feature>
<evidence type="ECO:0000256" key="3">
    <source>
        <dbReference type="SAM" id="MobiDB-lite"/>
    </source>
</evidence>
<dbReference type="AlphaFoldDB" id="A0A8T2CC98"/>
<dbReference type="GO" id="GO:0007131">
    <property type="term" value="P:reciprocal meiotic recombination"/>
    <property type="evidence" value="ECO:0007669"/>
    <property type="project" value="TreeGrafter"/>
</dbReference>
<dbReference type="OrthoDB" id="783434at2759"/>
<keyword evidence="1 2" id="KW-0175">Coiled coil</keyword>
<feature type="region of interest" description="Disordered" evidence="3">
    <location>
        <begin position="868"/>
        <end position="900"/>
    </location>
</feature>